<dbReference type="AlphaFoldDB" id="A0A4U8URE6"/>
<dbReference type="STRING" id="34508.A0A4U8URE6"/>
<dbReference type="FunFam" id="1.20.1740.10:FF:000089">
    <property type="entry name" value="Protein CBG13067"/>
    <property type="match status" value="1"/>
</dbReference>
<sequence>MQPALINAVKRRRFEGRMGTTGPVTIDSNEPEDSLFAHEQRGRNDDNIPWWQRNLLLNQPVLFGTWDGVFTTVMVNIFGIIIFLRMGWIVGTAGIASSVLLLIICTVLSLISVFSAVGICERCQIQSGGIYFLVSHVLGGQIGGAIGIMYAFGQAVATGLVAVGFGESMAGFFESNNRFIIKVISISVLVALTVINAAGVRWVIRLQLVLLAFLVLAVVDFFSGALFSTDADHGVGHFSTSRFSANWDSQFEGTNCTAYGSSVHHNPQSFFTVFGVFFANFLGVLAGVNMSGDLKDPHKSIPLGELSAVGVSSFTCFLFIIVLGAVVDRGFLLCDTLINERVSLTGFLFLTGLYISSLSSVIGSLLGTPRVIQSIAAEGIVPSMGALAQGHGPNKNPVLASVVIMGVAVVFVLLGDLNQLAILSTMPFLITYAFVNYSYVSLAMSYDFQAVKQLSDAEKLPTSYGSMGNIKGQAGSKSESDLDQLFPERTQAQVTLDGASDAIVGQPQSWYSMFSNRYTAFIGAIVNIVIILFVNFWVAVIHFVALALLYFYIGRVCPSVFQGITQFSLSHMFKTALNSVESIGASKKMDYVLSNNRPDLDVETARLNDENEDYSTRKQYHHAEHVQEFD</sequence>
<dbReference type="OrthoDB" id="2020542at2759"/>
<feature type="domain" description="Amino acid permease/ SLC12A" evidence="6">
    <location>
        <begin position="72"/>
        <end position="441"/>
    </location>
</feature>
<feature type="transmembrane region" description="Helical" evidence="5">
    <location>
        <begin position="179"/>
        <end position="199"/>
    </location>
</feature>
<feature type="transmembrane region" description="Helical" evidence="5">
    <location>
        <begin position="347"/>
        <end position="366"/>
    </location>
</feature>
<feature type="transmembrane region" description="Helical" evidence="5">
    <location>
        <begin position="95"/>
        <end position="118"/>
    </location>
</feature>
<dbReference type="Proteomes" id="UP000298663">
    <property type="component" value="Unassembled WGS sequence"/>
</dbReference>
<feature type="transmembrane region" description="Helical" evidence="5">
    <location>
        <begin position="206"/>
        <end position="227"/>
    </location>
</feature>
<feature type="transmembrane region" description="Helical" evidence="5">
    <location>
        <begin position="420"/>
        <end position="440"/>
    </location>
</feature>
<evidence type="ECO:0000256" key="4">
    <source>
        <dbReference type="ARBA" id="ARBA00023136"/>
    </source>
</evidence>
<reference evidence="7 8" key="1">
    <citation type="journal article" date="2015" name="Genome Biol.">
        <title>Comparative genomics of Steinernema reveals deeply conserved gene regulatory networks.</title>
        <authorList>
            <person name="Dillman A.R."/>
            <person name="Macchietto M."/>
            <person name="Porter C.F."/>
            <person name="Rogers A."/>
            <person name="Williams B."/>
            <person name="Antoshechkin I."/>
            <person name="Lee M.M."/>
            <person name="Goodwin Z."/>
            <person name="Lu X."/>
            <person name="Lewis E.E."/>
            <person name="Goodrich-Blair H."/>
            <person name="Stock S.P."/>
            <person name="Adams B.J."/>
            <person name="Sternberg P.W."/>
            <person name="Mortazavi A."/>
        </authorList>
    </citation>
    <scope>NUCLEOTIDE SEQUENCE [LARGE SCALE GENOMIC DNA]</scope>
    <source>
        <strain evidence="7 8">ALL</strain>
    </source>
</reference>
<protein>
    <recommendedName>
        <fullName evidence="6">Amino acid permease/ SLC12A domain-containing protein</fullName>
    </recommendedName>
</protein>
<keyword evidence="4 5" id="KW-0472">Membrane</keyword>
<dbReference type="PANTHER" id="PTHR11827">
    <property type="entry name" value="SOLUTE CARRIER FAMILY 12, CATION COTRANSPORTERS"/>
    <property type="match status" value="1"/>
</dbReference>
<comment type="caution">
    <text evidence="7">The sequence shown here is derived from an EMBL/GenBank/DDBJ whole genome shotgun (WGS) entry which is preliminary data.</text>
</comment>
<proteinExistence type="predicted"/>
<evidence type="ECO:0000313" key="7">
    <source>
        <dbReference type="EMBL" id="TMS35772.1"/>
    </source>
</evidence>
<feature type="transmembrane region" description="Helical" evidence="5">
    <location>
        <begin position="270"/>
        <end position="291"/>
    </location>
</feature>
<dbReference type="GO" id="GO:0006884">
    <property type="term" value="P:cell volume homeostasis"/>
    <property type="evidence" value="ECO:0007669"/>
    <property type="project" value="TreeGrafter"/>
</dbReference>
<feature type="transmembrane region" description="Helical" evidence="5">
    <location>
        <begin position="520"/>
        <end position="553"/>
    </location>
</feature>
<name>A0A4U8URE6_STECR</name>
<gene>
    <name evidence="7" type="ORF">L596_003095</name>
</gene>
<dbReference type="InterPro" id="IPR004841">
    <property type="entry name" value="AA-permease/SLC12A_dom"/>
</dbReference>
<dbReference type="GO" id="GO:0055064">
    <property type="term" value="P:chloride ion homeostasis"/>
    <property type="evidence" value="ECO:0007669"/>
    <property type="project" value="TreeGrafter"/>
</dbReference>
<dbReference type="Gene3D" id="1.20.1740.10">
    <property type="entry name" value="Amino acid/polyamine transporter I"/>
    <property type="match status" value="1"/>
</dbReference>
<keyword evidence="2 5" id="KW-0812">Transmembrane</keyword>
<dbReference type="GO" id="GO:1990573">
    <property type="term" value="P:potassium ion import across plasma membrane"/>
    <property type="evidence" value="ECO:0007669"/>
    <property type="project" value="TreeGrafter"/>
</dbReference>
<feature type="transmembrane region" description="Helical" evidence="5">
    <location>
        <begin position="303"/>
        <end position="327"/>
    </location>
</feature>
<organism evidence="7 8">
    <name type="scientific">Steinernema carpocapsae</name>
    <name type="common">Entomopathogenic nematode</name>
    <dbReference type="NCBI Taxonomy" id="34508"/>
    <lineage>
        <taxon>Eukaryota</taxon>
        <taxon>Metazoa</taxon>
        <taxon>Ecdysozoa</taxon>
        <taxon>Nematoda</taxon>
        <taxon>Chromadorea</taxon>
        <taxon>Rhabditida</taxon>
        <taxon>Tylenchina</taxon>
        <taxon>Panagrolaimomorpha</taxon>
        <taxon>Strongyloidoidea</taxon>
        <taxon>Steinernematidae</taxon>
        <taxon>Steinernema</taxon>
    </lineage>
</organism>
<feature type="transmembrane region" description="Helical" evidence="5">
    <location>
        <begin position="397"/>
        <end position="414"/>
    </location>
</feature>
<keyword evidence="8" id="KW-1185">Reference proteome</keyword>
<evidence type="ECO:0000259" key="6">
    <source>
        <dbReference type="Pfam" id="PF00324"/>
    </source>
</evidence>
<comment type="subcellular location">
    <subcellularLocation>
        <location evidence="1">Membrane</location>
        <topology evidence="1">Multi-pass membrane protein</topology>
    </subcellularLocation>
</comment>
<evidence type="ECO:0000256" key="1">
    <source>
        <dbReference type="ARBA" id="ARBA00004141"/>
    </source>
</evidence>
<dbReference type="GO" id="GO:0015379">
    <property type="term" value="F:potassium:chloride symporter activity"/>
    <property type="evidence" value="ECO:0007669"/>
    <property type="project" value="TreeGrafter"/>
</dbReference>
<dbReference type="InterPro" id="IPR004842">
    <property type="entry name" value="SLC12A_fam"/>
</dbReference>
<accession>A0A4U8URE6</accession>
<evidence type="ECO:0000256" key="5">
    <source>
        <dbReference type="SAM" id="Phobius"/>
    </source>
</evidence>
<feature type="transmembrane region" description="Helical" evidence="5">
    <location>
        <begin position="61"/>
        <end position="83"/>
    </location>
</feature>
<evidence type="ECO:0000313" key="8">
    <source>
        <dbReference type="Proteomes" id="UP000298663"/>
    </source>
</evidence>
<keyword evidence="3 5" id="KW-1133">Transmembrane helix</keyword>
<dbReference type="GO" id="GO:0055075">
    <property type="term" value="P:potassium ion homeostasis"/>
    <property type="evidence" value="ECO:0007669"/>
    <property type="project" value="TreeGrafter"/>
</dbReference>
<dbReference type="Pfam" id="PF00324">
    <property type="entry name" value="AA_permease"/>
    <property type="match status" value="1"/>
</dbReference>
<evidence type="ECO:0000256" key="3">
    <source>
        <dbReference type="ARBA" id="ARBA00022989"/>
    </source>
</evidence>
<dbReference type="EMBL" id="AZBU02000001">
    <property type="protein sequence ID" value="TMS35772.1"/>
    <property type="molecule type" value="Genomic_DNA"/>
</dbReference>
<evidence type="ECO:0000256" key="2">
    <source>
        <dbReference type="ARBA" id="ARBA00022692"/>
    </source>
</evidence>
<feature type="transmembrane region" description="Helical" evidence="5">
    <location>
        <begin position="130"/>
        <end position="152"/>
    </location>
</feature>
<reference evidence="7 8" key="2">
    <citation type="journal article" date="2019" name="G3 (Bethesda)">
        <title>Hybrid Assembly of the Genome of the Entomopathogenic Nematode Steinernema carpocapsae Identifies the X-Chromosome.</title>
        <authorList>
            <person name="Serra L."/>
            <person name="Macchietto M."/>
            <person name="Macias-Munoz A."/>
            <person name="McGill C.J."/>
            <person name="Rodriguez I.M."/>
            <person name="Rodriguez B."/>
            <person name="Murad R."/>
            <person name="Mortazavi A."/>
        </authorList>
    </citation>
    <scope>NUCLEOTIDE SEQUENCE [LARGE SCALE GENOMIC DNA]</scope>
    <source>
        <strain evidence="7 8">ALL</strain>
    </source>
</reference>
<dbReference type="PANTHER" id="PTHR11827:SF6">
    <property type="entry name" value="SOLUTE CARRIER FAMILY 12 MEMBER 8"/>
    <property type="match status" value="1"/>
</dbReference>
<dbReference type="GO" id="GO:0016020">
    <property type="term" value="C:membrane"/>
    <property type="evidence" value="ECO:0007669"/>
    <property type="project" value="UniProtKB-SubCell"/>
</dbReference>